<dbReference type="OrthoDB" id="10041966at2759"/>
<dbReference type="Gene3D" id="3.40.50.300">
    <property type="entry name" value="P-loop containing nucleotide triphosphate hydrolases"/>
    <property type="match status" value="1"/>
</dbReference>
<proteinExistence type="predicted"/>
<evidence type="ECO:0008006" key="3">
    <source>
        <dbReference type="Google" id="ProtNLM"/>
    </source>
</evidence>
<dbReference type="EMBL" id="PZQS01000013">
    <property type="protein sequence ID" value="PVD19888.1"/>
    <property type="molecule type" value="Genomic_DNA"/>
</dbReference>
<evidence type="ECO:0000313" key="2">
    <source>
        <dbReference type="Proteomes" id="UP000245119"/>
    </source>
</evidence>
<accession>A0A2T7NFD4</accession>
<protein>
    <recommendedName>
        <fullName evidence="3">Phosphoribulokinase/uridine kinase domain-containing protein</fullName>
    </recommendedName>
</protein>
<comment type="caution">
    <text evidence="1">The sequence shown here is derived from an EMBL/GenBank/DDBJ whole genome shotgun (WGS) entry which is preliminary data.</text>
</comment>
<evidence type="ECO:0000313" key="1">
    <source>
        <dbReference type="EMBL" id="PVD19888.1"/>
    </source>
</evidence>
<dbReference type="AlphaFoldDB" id="A0A2T7NFD4"/>
<dbReference type="PANTHER" id="PTHR10285">
    <property type="entry name" value="URIDINE KINASE"/>
    <property type="match status" value="1"/>
</dbReference>
<keyword evidence="2" id="KW-1185">Reference proteome</keyword>
<dbReference type="InterPro" id="IPR027417">
    <property type="entry name" value="P-loop_NTPase"/>
</dbReference>
<sequence>MTDSKLTTLTEKKVPAFLVVGISGVTNGGKSTAAEKLKNLFPNANIMSQDAYFMDPEDERLRLLPQLNGHENWESLDAIEMDRLLQDVDKWMTDAMSSKQVGTVPLLIIEGFLIFNHCVLANLFHRKYFIQIDRSTCINRRRFRTYNPPDEPGYFEEVVWPMYLKNKAELSAQHDIVYLDGTKSPDDIVSQIAEDIRWFTDSGCPLVDPISVPCLLSGLDVSH</sequence>
<reference evidence="1 2" key="1">
    <citation type="submission" date="2018-04" db="EMBL/GenBank/DDBJ databases">
        <title>The genome of golden apple snail Pomacea canaliculata provides insight into stress tolerance and invasive adaptation.</title>
        <authorList>
            <person name="Liu C."/>
            <person name="Liu B."/>
            <person name="Ren Y."/>
            <person name="Zhang Y."/>
            <person name="Wang H."/>
            <person name="Li S."/>
            <person name="Jiang F."/>
            <person name="Yin L."/>
            <person name="Zhang G."/>
            <person name="Qian W."/>
            <person name="Fan W."/>
        </authorList>
    </citation>
    <scope>NUCLEOTIDE SEQUENCE [LARGE SCALE GENOMIC DNA]</scope>
    <source>
        <strain evidence="1">SZHN2017</strain>
        <tissue evidence="1">Muscle</tissue>
    </source>
</reference>
<dbReference type="STRING" id="400727.A0A2T7NFD4"/>
<name>A0A2T7NFD4_POMCA</name>
<dbReference type="SUPFAM" id="SSF52540">
    <property type="entry name" value="P-loop containing nucleoside triphosphate hydrolases"/>
    <property type="match status" value="1"/>
</dbReference>
<organism evidence="1 2">
    <name type="scientific">Pomacea canaliculata</name>
    <name type="common">Golden apple snail</name>
    <dbReference type="NCBI Taxonomy" id="400727"/>
    <lineage>
        <taxon>Eukaryota</taxon>
        <taxon>Metazoa</taxon>
        <taxon>Spiralia</taxon>
        <taxon>Lophotrochozoa</taxon>
        <taxon>Mollusca</taxon>
        <taxon>Gastropoda</taxon>
        <taxon>Caenogastropoda</taxon>
        <taxon>Architaenioglossa</taxon>
        <taxon>Ampullarioidea</taxon>
        <taxon>Ampullariidae</taxon>
        <taxon>Pomacea</taxon>
    </lineage>
</organism>
<dbReference type="Proteomes" id="UP000245119">
    <property type="component" value="Linkage Group LG13"/>
</dbReference>
<gene>
    <name evidence="1" type="ORF">C0Q70_20381</name>
</gene>